<proteinExistence type="predicted"/>
<dbReference type="OrthoDB" id="2988at2759"/>
<dbReference type="InterPro" id="IPR033469">
    <property type="entry name" value="CYTH-like_dom_sf"/>
</dbReference>
<dbReference type="Pfam" id="PF01928">
    <property type="entry name" value="CYTH"/>
    <property type="match status" value="1"/>
</dbReference>
<protein>
    <submittedName>
        <fullName evidence="2">Adenylate cyclase</fullName>
    </submittedName>
</protein>
<dbReference type="Gene3D" id="2.40.320.10">
    <property type="entry name" value="Hypothetical Protein Pfu-838710-001"/>
    <property type="match status" value="1"/>
</dbReference>
<gene>
    <name evidence="2" type="ORF">SARC_04802</name>
</gene>
<dbReference type="RefSeq" id="XP_014156810.1">
    <property type="nucleotide sequence ID" value="XM_014301335.1"/>
</dbReference>
<organism evidence="2 3">
    <name type="scientific">Sphaeroforma arctica JP610</name>
    <dbReference type="NCBI Taxonomy" id="667725"/>
    <lineage>
        <taxon>Eukaryota</taxon>
        <taxon>Ichthyosporea</taxon>
        <taxon>Ichthyophonida</taxon>
        <taxon>Sphaeroforma</taxon>
    </lineage>
</organism>
<accession>A0A0L0G3W2</accession>
<dbReference type="PANTHER" id="PTHR40114:SF1">
    <property type="entry name" value="SLR0698 PROTEIN"/>
    <property type="match status" value="1"/>
</dbReference>
<evidence type="ECO:0000313" key="3">
    <source>
        <dbReference type="Proteomes" id="UP000054560"/>
    </source>
</evidence>
<dbReference type="Proteomes" id="UP000054560">
    <property type="component" value="Unassembled WGS sequence"/>
</dbReference>
<dbReference type="PROSITE" id="PS51707">
    <property type="entry name" value="CYTH"/>
    <property type="match status" value="1"/>
</dbReference>
<dbReference type="eggNOG" id="ENOG502S42F">
    <property type="taxonomic scope" value="Eukaryota"/>
</dbReference>
<dbReference type="InterPro" id="IPR012042">
    <property type="entry name" value="NeuTTM/CthTTM-like"/>
</dbReference>
<dbReference type="PIRSF" id="PIRSF016487">
    <property type="entry name" value="CYTH_UCP016487"/>
    <property type="match status" value="1"/>
</dbReference>
<dbReference type="GO" id="GO:0016462">
    <property type="term" value="F:pyrophosphatase activity"/>
    <property type="evidence" value="ECO:0007669"/>
    <property type="project" value="UniProtKB-ARBA"/>
</dbReference>
<dbReference type="SMART" id="SM01118">
    <property type="entry name" value="CYTH"/>
    <property type="match status" value="1"/>
</dbReference>
<dbReference type="AlphaFoldDB" id="A0A0L0G3W2"/>
<evidence type="ECO:0000259" key="1">
    <source>
        <dbReference type="PROSITE" id="PS51707"/>
    </source>
</evidence>
<dbReference type="GeneID" id="25905306"/>
<sequence>MNLLRVVSRKLSNMSKNVEIERKYLVKSGWEKLVTESHIIRQGYLTQDRARTVRVRRKDDTGFLTIKGISVGATRSEFEYAIPASDADDMLETLCFRPFVDKVRHIYPDKENNVVWEIDEFKGENSGLIVAEVELESEDYKLTLPDFVVKEVTGDVRYYNSQLSDHPYCNWSNEEKNAE</sequence>
<feature type="domain" description="CYTH" evidence="1">
    <location>
        <begin position="17"/>
        <end position="165"/>
    </location>
</feature>
<dbReference type="InterPro" id="IPR023577">
    <property type="entry name" value="CYTH_domain"/>
</dbReference>
<dbReference type="CDD" id="cd07891">
    <property type="entry name" value="CYTH-like_CthTTM-like_1"/>
    <property type="match status" value="1"/>
</dbReference>
<reference evidence="2 3" key="1">
    <citation type="submission" date="2011-02" db="EMBL/GenBank/DDBJ databases">
        <title>The Genome Sequence of Sphaeroforma arctica JP610.</title>
        <authorList>
            <consortium name="The Broad Institute Genome Sequencing Platform"/>
            <person name="Russ C."/>
            <person name="Cuomo C."/>
            <person name="Young S.K."/>
            <person name="Zeng Q."/>
            <person name="Gargeya S."/>
            <person name="Alvarado L."/>
            <person name="Berlin A."/>
            <person name="Chapman S.B."/>
            <person name="Chen Z."/>
            <person name="Freedman E."/>
            <person name="Gellesch M."/>
            <person name="Goldberg J."/>
            <person name="Griggs A."/>
            <person name="Gujja S."/>
            <person name="Heilman E."/>
            <person name="Heiman D."/>
            <person name="Howarth C."/>
            <person name="Mehta T."/>
            <person name="Neiman D."/>
            <person name="Pearson M."/>
            <person name="Roberts A."/>
            <person name="Saif S."/>
            <person name="Shea T."/>
            <person name="Shenoy N."/>
            <person name="Sisk P."/>
            <person name="Stolte C."/>
            <person name="Sykes S."/>
            <person name="White J."/>
            <person name="Yandava C."/>
            <person name="Burger G."/>
            <person name="Gray M.W."/>
            <person name="Holland P.W.H."/>
            <person name="King N."/>
            <person name="Lang F.B.F."/>
            <person name="Roger A.J."/>
            <person name="Ruiz-Trillo I."/>
            <person name="Haas B."/>
            <person name="Nusbaum C."/>
            <person name="Birren B."/>
        </authorList>
    </citation>
    <scope>NUCLEOTIDE SEQUENCE [LARGE SCALE GENOMIC DNA]</scope>
    <source>
        <strain evidence="2 3">JP610</strain>
    </source>
</reference>
<evidence type="ECO:0000313" key="2">
    <source>
        <dbReference type="EMBL" id="KNC82908.1"/>
    </source>
</evidence>
<dbReference type="SUPFAM" id="SSF55154">
    <property type="entry name" value="CYTH-like phosphatases"/>
    <property type="match status" value="1"/>
</dbReference>
<dbReference type="PANTHER" id="PTHR40114">
    <property type="entry name" value="SLR0698 PROTEIN"/>
    <property type="match status" value="1"/>
</dbReference>
<dbReference type="EMBL" id="KQ241880">
    <property type="protein sequence ID" value="KNC82908.1"/>
    <property type="molecule type" value="Genomic_DNA"/>
</dbReference>
<dbReference type="STRING" id="667725.A0A0L0G3W2"/>
<name>A0A0L0G3W2_9EUKA</name>
<keyword evidence="3" id="KW-1185">Reference proteome</keyword>